<sequence>MAAPVSVSSSTASCLNDAKRYARGKYLVDRRYPDKKERFGALFYEDFFFVIEYATFPCKVYKNLSFH</sequence>
<dbReference type="Proteomes" id="UP000242351">
    <property type="component" value="Unassembled WGS sequence"/>
</dbReference>
<evidence type="ECO:0000313" key="1">
    <source>
        <dbReference type="EMBL" id="PJI31687.1"/>
    </source>
</evidence>
<name>A0A2H9UJ13_9GAMM</name>
<reference evidence="1 2" key="2">
    <citation type="submission" date="2017-12" db="EMBL/GenBank/DDBJ databases">
        <title>Revising the taxonomy of the Acinetobacter lwoffii group: the description of Acinetobacter pseudolwoffii sp. nov. and emended description of Acinetobacter lwoffii.</title>
        <authorList>
            <person name="Nemec A."/>
        </authorList>
    </citation>
    <scope>NUCLEOTIDE SEQUENCE [LARGE SCALE GENOMIC DNA]</scope>
    <source>
        <strain evidence="1 2">ANC 5347</strain>
    </source>
</reference>
<gene>
    <name evidence="1" type="ORF">CU320_12830</name>
</gene>
<reference evidence="1 2" key="1">
    <citation type="submission" date="2017-11" db="EMBL/GenBank/DDBJ databases">
        <authorList>
            <person name="Han C.G."/>
        </authorList>
    </citation>
    <scope>NUCLEOTIDE SEQUENCE [LARGE SCALE GENOMIC DNA]</scope>
    <source>
        <strain evidence="1 2">ANC 5347</strain>
    </source>
</reference>
<dbReference type="EMBL" id="PGOZ01000019">
    <property type="protein sequence ID" value="PJI31687.1"/>
    <property type="molecule type" value="Genomic_DNA"/>
</dbReference>
<dbReference type="AlphaFoldDB" id="A0A2H9UJ13"/>
<accession>A0A2H9UJ13</accession>
<comment type="caution">
    <text evidence="1">The sequence shown here is derived from an EMBL/GenBank/DDBJ whole genome shotgun (WGS) entry which is preliminary data.</text>
</comment>
<organism evidence="1 2">
    <name type="scientific">Acinetobacter pseudolwoffii</name>
    <dbReference type="NCBI Taxonomy" id="2053287"/>
    <lineage>
        <taxon>Bacteria</taxon>
        <taxon>Pseudomonadati</taxon>
        <taxon>Pseudomonadota</taxon>
        <taxon>Gammaproteobacteria</taxon>
        <taxon>Moraxellales</taxon>
        <taxon>Moraxellaceae</taxon>
        <taxon>Acinetobacter</taxon>
    </lineage>
</organism>
<dbReference type="RefSeq" id="WP_100358045.1">
    <property type="nucleotide sequence ID" value="NZ_PGOZ01000019.1"/>
</dbReference>
<proteinExistence type="predicted"/>
<protein>
    <submittedName>
        <fullName evidence="1">Uncharacterized protein</fullName>
    </submittedName>
</protein>
<evidence type="ECO:0000313" key="2">
    <source>
        <dbReference type="Proteomes" id="UP000242351"/>
    </source>
</evidence>